<protein>
    <recommendedName>
        <fullName evidence="2">DUF305 domain-containing protein</fullName>
    </recommendedName>
</protein>
<sequence length="209" mass="23756">MDNKKLAYVLGGLVVGVILTAFFASFAFNSRNYGMMGMMDFNSRYFQSGASNGIDRHFIEQMIPHHDDAVTMAEIALTKAEHSEIKELSQNIIKAQTDEISKMTEWYKNWFGSDVPDRFVNSGHGLGSGMMHGGMMGGSVDIVDLETAKPFDREFITEMIPHHQSAIMMAQMLKASTSRTEMTRLADDIISSQNKEIEQMREWYNNWYK</sequence>
<dbReference type="PANTHER" id="PTHR36933:SF1">
    <property type="entry name" value="SLL0788 PROTEIN"/>
    <property type="match status" value="1"/>
</dbReference>
<evidence type="ECO:0000313" key="4">
    <source>
        <dbReference type="Proteomes" id="UP000319613"/>
    </source>
</evidence>
<comment type="caution">
    <text evidence="3">The sequence shown here is derived from an EMBL/GenBank/DDBJ whole genome shotgun (WGS) entry which is preliminary data.</text>
</comment>
<gene>
    <name evidence="3" type="ORF">G01um101477_407</name>
</gene>
<dbReference type="Pfam" id="PF03713">
    <property type="entry name" value="DUF305"/>
    <property type="match status" value="1"/>
</dbReference>
<evidence type="ECO:0000256" key="1">
    <source>
        <dbReference type="SAM" id="Phobius"/>
    </source>
</evidence>
<feature type="transmembrane region" description="Helical" evidence="1">
    <location>
        <begin position="6"/>
        <end position="28"/>
    </location>
</feature>
<organism evidence="3 4">
    <name type="scientific">Candidatus Doudnabacteria bacterium Gr01-1014_77</name>
    <dbReference type="NCBI Taxonomy" id="2017133"/>
    <lineage>
        <taxon>Bacteria</taxon>
        <taxon>Candidatus Doudnaibacteriota</taxon>
    </lineage>
</organism>
<keyword evidence="1" id="KW-1133">Transmembrane helix</keyword>
<dbReference type="Proteomes" id="UP000319613">
    <property type="component" value="Unassembled WGS sequence"/>
</dbReference>
<keyword evidence="1" id="KW-0472">Membrane</keyword>
<accession>A0A554JB96</accession>
<dbReference type="AlphaFoldDB" id="A0A554JB96"/>
<dbReference type="InterPro" id="IPR005183">
    <property type="entry name" value="DUF305_CopM-like"/>
</dbReference>
<keyword evidence="1" id="KW-0812">Transmembrane</keyword>
<dbReference type="InterPro" id="IPR012347">
    <property type="entry name" value="Ferritin-like"/>
</dbReference>
<dbReference type="Gene3D" id="1.20.1260.10">
    <property type="match status" value="1"/>
</dbReference>
<feature type="domain" description="DUF305" evidence="2">
    <location>
        <begin position="55"/>
        <end position="204"/>
    </location>
</feature>
<dbReference type="EMBL" id="VMFF01000037">
    <property type="protein sequence ID" value="TSC65604.1"/>
    <property type="molecule type" value="Genomic_DNA"/>
</dbReference>
<name>A0A554JB96_9BACT</name>
<evidence type="ECO:0000313" key="3">
    <source>
        <dbReference type="EMBL" id="TSC65604.1"/>
    </source>
</evidence>
<evidence type="ECO:0000259" key="2">
    <source>
        <dbReference type="Pfam" id="PF03713"/>
    </source>
</evidence>
<dbReference type="PANTHER" id="PTHR36933">
    <property type="entry name" value="SLL0788 PROTEIN"/>
    <property type="match status" value="1"/>
</dbReference>
<reference evidence="3 4" key="1">
    <citation type="submission" date="2017-07" db="EMBL/GenBank/DDBJ databases">
        <title>Mechanisms for carbon and nitrogen cycling indicate functional differentiation within the Candidate Phyla Radiation.</title>
        <authorList>
            <person name="Danczak R.E."/>
            <person name="Johnston M.D."/>
            <person name="Kenah C."/>
            <person name="Slattery M."/>
            <person name="Wrighton K.C."/>
            <person name="Wilkins M.J."/>
        </authorList>
    </citation>
    <scope>NUCLEOTIDE SEQUENCE [LARGE SCALE GENOMIC DNA]</scope>
    <source>
        <strain evidence="3">Gr01-1014_77</strain>
    </source>
</reference>
<proteinExistence type="predicted"/>